<organism evidence="2 3">
    <name type="scientific">Brevibacterium otitidis</name>
    <dbReference type="NCBI Taxonomy" id="53364"/>
    <lineage>
        <taxon>Bacteria</taxon>
        <taxon>Bacillati</taxon>
        <taxon>Actinomycetota</taxon>
        <taxon>Actinomycetes</taxon>
        <taxon>Micrococcales</taxon>
        <taxon>Brevibacteriaceae</taxon>
        <taxon>Brevibacterium</taxon>
    </lineage>
</organism>
<dbReference type="InterPro" id="IPR010152">
    <property type="entry name" value="CRISPR-assoc_prot_Cas2_sub"/>
</dbReference>
<protein>
    <submittedName>
        <fullName evidence="2">Type I-E CRISPR-associated endoribonuclease Cas2e</fullName>
    </submittedName>
</protein>
<dbReference type="RefSeq" id="WP_376841961.1">
    <property type="nucleotide sequence ID" value="NZ_JBHMAU010000132.1"/>
</dbReference>
<dbReference type="EMBL" id="JBHMAU010000132">
    <property type="protein sequence ID" value="MFB9777953.1"/>
    <property type="molecule type" value="Genomic_DNA"/>
</dbReference>
<evidence type="ECO:0000313" key="3">
    <source>
        <dbReference type="Proteomes" id="UP001589707"/>
    </source>
</evidence>
<sequence>MIVLVLSACPQGLRGSLTKWMYEVTSGVFVGNVSARIRHQLWDEVHEHAGTGRAILIWSSDGEQRMRFAVKDHSWIPVDLDGLTLMRRPAAQKSRYSGQMRKGWSRAAAQQNARKFRRR</sequence>
<dbReference type="Proteomes" id="UP001589707">
    <property type="component" value="Unassembled WGS sequence"/>
</dbReference>
<evidence type="ECO:0000313" key="2">
    <source>
        <dbReference type="EMBL" id="MFB9777953.1"/>
    </source>
</evidence>
<reference evidence="2 3" key="1">
    <citation type="submission" date="2024-09" db="EMBL/GenBank/DDBJ databases">
        <authorList>
            <person name="Sun Q."/>
            <person name="Mori K."/>
        </authorList>
    </citation>
    <scope>NUCLEOTIDE SEQUENCE [LARGE SCALE GENOMIC DNA]</scope>
    <source>
        <strain evidence="2 3">JCM 11683</strain>
    </source>
</reference>
<name>A0ABV5X682_9MICO</name>
<dbReference type="NCBIfam" id="TIGR01873">
    <property type="entry name" value="cas_CT1978"/>
    <property type="match status" value="1"/>
</dbReference>
<accession>A0ABV5X682</accession>
<dbReference type="Pfam" id="PF09707">
    <property type="entry name" value="Cas_Cas2CT1978"/>
    <property type="match status" value="1"/>
</dbReference>
<gene>
    <name evidence="2" type="primary">cas2e</name>
    <name evidence="2" type="ORF">ACFFN1_16370</name>
</gene>
<dbReference type="CDD" id="cd09755">
    <property type="entry name" value="Cas2_I-E"/>
    <property type="match status" value="1"/>
</dbReference>
<feature type="region of interest" description="Disordered" evidence="1">
    <location>
        <begin position="94"/>
        <end position="119"/>
    </location>
</feature>
<comment type="caution">
    <text evidence="2">The sequence shown here is derived from an EMBL/GenBank/DDBJ whole genome shotgun (WGS) entry which is preliminary data.</text>
</comment>
<evidence type="ECO:0000256" key="1">
    <source>
        <dbReference type="SAM" id="MobiDB-lite"/>
    </source>
</evidence>
<keyword evidence="3" id="KW-1185">Reference proteome</keyword>
<proteinExistence type="predicted"/>
<dbReference type="Gene3D" id="3.30.70.240">
    <property type="match status" value="1"/>
</dbReference>